<dbReference type="PATRIC" id="fig|869212.3.peg.1359"/>
<dbReference type="EMBL" id="CP002959">
    <property type="protein sequence ID" value="AFM12020.1"/>
    <property type="molecule type" value="Genomic_DNA"/>
</dbReference>
<dbReference type="RefSeq" id="WP_014802534.1">
    <property type="nucleotide sequence ID" value="NC_018020.1"/>
</dbReference>
<sequence>MKNFDNLQPLRRAKGGFFSLLLITAFANCTGELPLSDLINNTITLKVLGTYESNNPYPLGFTDANLAANIRKDDVITATGITGSNLTLVPTPPEPTIPDIALFANAIKPSDLKYYIDIAEIRLAKGQGKSSSQTISDYWNQFAIDRQLLCSNYDTADGRSLANCRDQNGIGRLADFFNGGFTYPAVDVPFDTFNHLGIYFRRFTVAPSARFNGDGSYYNGSEASAKSAVTAAFDNRTIYAFDIESYLQNPYGATSTEPLMFPLQRKDLALQIVHDKEPYVMEVRIAIHNMMMVHVAQITNDSTTATSASNGAFIFAGPPDWNVDHKFNDLTNLNRMGGAMLMTARTYQPAKVGSINITGGTATSGEYFAVMPAGTAYATPVSVLPHAATAGTNTTIANLQPGSYDVYRMCDKRRCLTTSTAGTCDATDTNADGFPETAAPCGTYIVSSGISTPVSIGSCSAACP</sequence>
<name>I4B413_TURPD</name>
<gene>
    <name evidence="1" type="ordered locus">Turpa_1372</name>
</gene>
<dbReference type="STRING" id="869212.Turpa_1372"/>
<dbReference type="KEGG" id="tpx:Turpa_1372"/>
<keyword evidence="2" id="KW-1185">Reference proteome</keyword>
<proteinExistence type="predicted"/>
<organism evidence="1 2">
    <name type="scientific">Turneriella parva (strain ATCC BAA-1111 / DSM 21527 / NCTC 11395 / H)</name>
    <name type="common">Leptospira parva</name>
    <dbReference type="NCBI Taxonomy" id="869212"/>
    <lineage>
        <taxon>Bacteria</taxon>
        <taxon>Pseudomonadati</taxon>
        <taxon>Spirochaetota</taxon>
        <taxon>Spirochaetia</taxon>
        <taxon>Leptospirales</taxon>
        <taxon>Leptospiraceae</taxon>
        <taxon>Turneriella</taxon>
    </lineage>
</organism>
<protein>
    <submittedName>
        <fullName evidence="1">Uncharacterized protein</fullName>
    </submittedName>
</protein>
<dbReference type="Proteomes" id="UP000006048">
    <property type="component" value="Chromosome"/>
</dbReference>
<reference evidence="1 2" key="1">
    <citation type="submission" date="2012-06" db="EMBL/GenBank/DDBJ databases">
        <title>The complete chromosome of genome of Turneriella parva DSM 21527.</title>
        <authorList>
            <consortium name="US DOE Joint Genome Institute (JGI-PGF)"/>
            <person name="Lucas S."/>
            <person name="Han J."/>
            <person name="Lapidus A."/>
            <person name="Bruce D."/>
            <person name="Goodwin L."/>
            <person name="Pitluck S."/>
            <person name="Peters L."/>
            <person name="Kyrpides N."/>
            <person name="Mavromatis K."/>
            <person name="Ivanova N."/>
            <person name="Mikhailova N."/>
            <person name="Chertkov O."/>
            <person name="Detter J.C."/>
            <person name="Tapia R."/>
            <person name="Han C."/>
            <person name="Land M."/>
            <person name="Hauser L."/>
            <person name="Markowitz V."/>
            <person name="Cheng J.-F."/>
            <person name="Hugenholtz P."/>
            <person name="Woyke T."/>
            <person name="Wu D."/>
            <person name="Gronow S."/>
            <person name="Wellnitz S."/>
            <person name="Brambilla E."/>
            <person name="Klenk H.-P."/>
            <person name="Eisen J.A."/>
        </authorList>
    </citation>
    <scope>NUCLEOTIDE SEQUENCE [LARGE SCALE GENOMIC DNA]</scope>
    <source>
        <strain evidence="2">ATCC BAA-1111 / DSM 21527 / NCTC 11395 / H</strain>
    </source>
</reference>
<accession>I4B413</accession>
<dbReference type="HOGENOM" id="CLU_589170_0_0_12"/>
<evidence type="ECO:0000313" key="2">
    <source>
        <dbReference type="Proteomes" id="UP000006048"/>
    </source>
</evidence>
<dbReference type="AlphaFoldDB" id="I4B413"/>
<evidence type="ECO:0000313" key="1">
    <source>
        <dbReference type="EMBL" id="AFM12020.1"/>
    </source>
</evidence>